<dbReference type="STRING" id="1030841.HMPREF9370_0608"/>
<protein>
    <submittedName>
        <fullName evidence="1">4a-hydroxytetrahydrobiopterin dehydratase</fullName>
        <ecNumber evidence="1">4.2.1.96</ecNumber>
    </submittedName>
</protein>
<dbReference type="GO" id="GO:0008124">
    <property type="term" value="F:4-alpha-hydroxytetrahydrobiopterin dehydratase activity"/>
    <property type="evidence" value="ECO:0007669"/>
    <property type="project" value="UniProtKB-EC"/>
</dbReference>
<dbReference type="EMBL" id="AGAZ01000026">
    <property type="protein sequence ID" value="EGZ49963.1"/>
    <property type="molecule type" value="Genomic_DNA"/>
</dbReference>
<sequence length="83" mass="9210">MVYACLKKIQTGIAMPTAWRNKEFLVLLYFKLALHGGAAIGLVHNTPGCIPCKTRAPPYGVNQLKSMTPSLLCKWINDKHMPV</sequence>
<evidence type="ECO:0000313" key="2">
    <source>
        <dbReference type="Proteomes" id="UP000005336"/>
    </source>
</evidence>
<name>G4CNE9_9NEIS</name>
<organism evidence="1 2">
    <name type="scientific">Neisseria wadsworthii 9715</name>
    <dbReference type="NCBI Taxonomy" id="1030841"/>
    <lineage>
        <taxon>Bacteria</taxon>
        <taxon>Pseudomonadati</taxon>
        <taxon>Pseudomonadota</taxon>
        <taxon>Betaproteobacteria</taxon>
        <taxon>Neisseriales</taxon>
        <taxon>Neisseriaceae</taxon>
        <taxon>Neisseria</taxon>
    </lineage>
</organism>
<dbReference type="Proteomes" id="UP000005336">
    <property type="component" value="Unassembled WGS sequence"/>
</dbReference>
<dbReference type="EC" id="4.2.1.96" evidence="1"/>
<dbReference type="AlphaFoldDB" id="G4CNE9"/>
<keyword evidence="2" id="KW-1185">Reference proteome</keyword>
<gene>
    <name evidence="1" type="primary">pcd</name>
    <name evidence="1" type="ORF">HMPREF9370_0608</name>
</gene>
<proteinExistence type="predicted"/>
<comment type="caution">
    <text evidence="1">The sequence shown here is derived from an EMBL/GenBank/DDBJ whole genome shotgun (WGS) entry which is preliminary data.</text>
</comment>
<reference evidence="1 2" key="1">
    <citation type="submission" date="2011-06" db="EMBL/GenBank/DDBJ databases">
        <authorList>
            <person name="Muzny D."/>
            <person name="Qin X."/>
            <person name="Deng J."/>
            <person name="Jiang H."/>
            <person name="Liu Y."/>
            <person name="Qu J."/>
            <person name="Song X.-Z."/>
            <person name="Zhang L."/>
            <person name="Thornton R."/>
            <person name="Coyle M."/>
            <person name="Francisco L."/>
            <person name="Jackson L."/>
            <person name="Javaid M."/>
            <person name="Korchina V."/>
            <person name="Kovar C."/>
            <person name="Mata R."/>
            <person name="Mathew T."/>
            <person name="Ngo R."/>
            <person name="Nguyen L."/>
            <person name="Nguyen N."/>
            <person name="Okwuonu G."/>
            <person name="Ongeri F."/>
            <person name="Pham C."/>
            <person name="Simmons D."/>
            <person name="Wilczek-Boney K."/>
            <person name="Hale W."/>
            <person name="Jakkamsetti A."/>
            <person name="Pham P."/>
            <person name="Ruth R."/>
            <person name="San Lucas F."/>
            <person name="Warren J."/>
            <person name="Zhang J."/>
            <person name="Zhao Z."/>
            <person name="Zhou C."/>
            <person name="Zhu D."/>
            <person name="Lee S."/>
            <person name="Bess C."/>
            <person name="Blankenburg K."/>
            <person name="Forbes L."/>
            <person name="Fu Q."/>
            <person name="Gubbala S."/>
            <person name="Hirani K."/>
            <person name="Jayaseelan J.C."/>
            <person name="Lara F."/>
            <person name="Munidasa M."/>
            <person name="Palculict T."/>
            <person name="Patil S."/>
            <person name="Pu L.-L."/>
            <person name="Saada N."/>
            <person name="Tang L."/>
            <person name="Weissenberger G."/>
            <person name="Zhu Y."/>
            <person name="Hemphill L."/>
            <person name="Shang Y."/>
            <person name="Youmans B."/>
            <person name="Ayvaz T."/>
            <person name="Ross M."/>
            <person name="Santibanez J."/>
            <person name="Aqrawi P."/>
            <person name="Gross S."/>
            <person name="Joshi V."/>
            <person name="Fowler G."/>
            <person name="Nazareth L."/>
            <person name="Reid J."/>
            <person name="Worley K."/>
            <person name="Petrosino J."/>
            <person name="Highlander S."/>
            <person name="Gibbs R."/>
        </authorList>
    </citation>
    <scope>NUCLEOTIDE SEQUENCE [LARGE SCALE GENOMIC DNA]</scope>
    <source>
        <strain evidence="1 2">9715</strain>
    </source>
</reference>
<dbReference type="HOGENOM" id="CLU_2539086_0_0_4"/>
<keyword evidence="1" id="KW-0456">Lyase</keyword>
<evidence type="ECO:0000313" key="1">
    <source>
        <dbReference type="EMBL" id="EGZ49963.1"/>
    </source>
</evidence>
<accession>G4CNE9</accession>